<feature type="domain" description="Ribosomal RNA adenine methylase transferase N-terminal" evidence="8">
    <location>
        <begin position="42"/>
        <end position="215"/>
    </location>
</feature>
<feature type="binding site" evidence="7">
    <location>
        <position position="90"/>
    </location>
    <ligand>
        <name>S-adenosyl-L-methionine</name>
        <dbReference type="ChEBI" id="CHEBI:59789"/>
    </ligand>
</feature>
<evidence type="ECO:0000313" key="10">
    <source>
        <dbReference type="EMBL" id="HGQ64518.1"/>
    </source>
</evidence>
<evidence type="ECO:0000256" key="5">
    <source>
        <dbReference type="ARBA" id="ARBA00022691"/>
    </source>
</evidence>
<proteinExistence type="inferred from homology"/>
<gene>
    <name evidence="10" type="primary">rsmA</name>
    <name evidence="10" type="ORF">ENU08_04665</name>
    <name evidence="9" type="ORF">ENU41_01715</name>
</gene>
<name>A0A7C4JJK8_9CREN</name>
<keyword evidence="5 7" id="KW-0949">S-adenosyl-L-methionine</keyword>
<comment type="caution">
    <text evidence="7">Lacks conserved residue(s) required for the propagation of feature annotation.</text>
</comment>
<protein>
    <submittedName>
        <fullName evidence="10">Ribosomal RNA small subunit methyltransferase A</fullName>
        <ecNumber evidence="10">2.1.1.182</ecNumber>
    </submittedName>
</protein>
<keyword evidence="1" id="KW-0963">Cytoplasm</keyword>
<evidence type="ECO:0000256" key="2">
    <source>
        <dbReference type="ARBA" id="ARBA00022552"/>
    </source>
</evidence>
<keyword evidence="4 7" id="KW-0808">Transferase</keyword>
<dbReference type="EMBL" id="DTCK01000010">
    <property type="protein sequence ID" value="HGQ35382.1"/>
    <property type="molecule type" value="Genomic_DNA"/>
</dbReference>
<feature type="binding site" evidence="7">
    <location>
        <position position="115"/>
    </location>
    <ligand>
        <name>S-adenosyl-L-methionine</name>
        <dbReference type="ChEBI" id="CHEBI:59789"/>
    </ligand>
</feature>
<dbReference type="InterPro" id="IPR020596">
    <property type="entry name" value="rRNA_Ade_Mease_Trfase_CS"/>
</dbReference>
<evidence type="ECO:0000256" key="6">
    <source>
        <dbReference type="ARBA" id="ARBA00022884"/>
    </source>
</evidence>
<dbReference type="InterPro" id="IPR029063">
    <property type="entry name" value="SAM-dependent_MTases_sf"/>
</dbReference>
<organism evidence="10">
    <name type="scientific">Ignisphaera aggregans</name>
    <dbReference type="NCBI Taxonomy" id="334771"/>
    <lineage>
        <taxon>Archaea</taxon>
        <taxon>Thermoproteota</taxon>
        <taxon>Thermoprotei</taxon>
        <taxon>Desulfurococcales</taxon>
        <taxon>Desulfurococcaceae</taxon>
        <taxon>Ignisphaera</taxon>
    </lineage>
</organism>
<dbReference type="CDD" id="cd02440">
    <property type="entry name" value="AdoMet_MTases"/>
    <property type="match status" value="1"/>
</dbReference>
<evidence type="ECO:0000259" key="8">
    <source>
        <dbReference type="SMART" id="SM00650"/>
    </source>
</evidence>
<evidence type="ECO:0000256" key="4">
    <source>
        <dbReference type="ARBA" id="ARBA00022679"/>
    </source>
</evidence>
<dbReference type="GO" id="GO:0052908">
    <property type="term" value="F:16S rRNA (adenine(1518)-N(6)/adenine(1519)-N(6))-dimethyltransferase activity"/>
    <property type="evidence" value="ECO:0007669"/>
    <property type="project" value="UniProtKB-EC"/>
</dbReference>
<sequence>MVMDILNTSRKEIVKWLKSNLSRYGIKLRKKLSQVMMVEPKAFRRIVEAINVCVQNCSIRNPVVLEVGAGLGTLTTAIGGNIKAYVVGIEIDKRFTSLLKEVQDLYPNIDIIIGDARRIIEAFRFVHVVAGNLPYHITSDLVLAISRSNAICSVITIQKDVADRLMAKPGTKNYGKISLFVQYMFDVELIDILPPQFFIPAPEVSSAIVLMKRKRGYSEYSTVESIVKCLFSFRRKHLLKSLKKCIGSEINIVELDLSDDLWRKRVYQLAPEDIRKLATIVRSITSS</sequence>
<dbReference type="EC" id="2.1.1.182" evidence="10"/>
<dbReference type="InterPro" id="IPR023165">
    <property type="entry name" value="rRNA_Ade_diMease-like_C"/>
</dbReference>
<keyword evidence="6 7" id="KW-0694">RNA-binding</keyword>
<keyword evidence="3 7" id="KW-0489">Methyltransferase</keyword>
<evidence type="ECO:0000256" key="3">
    <source>
        <dbReference type="ARBA" id="ARBA00022603"/>
    </source>
</evidence>
<dbReference type="Gene3D" id="3.40.50.150">
    <property type="entry name" value="Vaccinia Virus protein VP39"/>
    <property type="match status" value="1"/>
</dbReference>
<keyword evidence="2" id="KW-0698">rRNA processing</keyword>
<evidence type="ECO:0000256" key="1">
    <source>
        <dbReference type="ARBA" id="ARBA00022490"/>
    </source>
</evidence>
<dbReference type="PANTHER" id="PTHR11727">
    <property type="entry name" value="DIMETHYLADENOSINE TRANSFERASE"/>
    <property type="match status" value="1"/>
</dbReference>
<dbReference type="Pfam" id="PF00398">
    <property type="entry name" value="RrnaAD"/>
    <property type="match status" value="1"/>
</dbReference>
<dbReference type="SMART" id="SM00650">
    <property type="entry name" value="rADc"/>
    <property type="match status" value="1"/>
</dbReference>
<dbReference type="EMBL" id="DTBD01000039">
    <property type="protein sequence ID" value="HGQ64518.1"/>
    <property type="molecule type" value="Genomic_DNA"/>
</dbReference>
<dbReference type="NCBIfam" id="TIGR00755">
    <property type="entry name" value="ksgA"/>
    <property type="match status" value="1"/>
</dbReference>
<feature type="binding site" evidence="7">
    <location>
        <position position="37"/>
    </location>
    <ligand>
        <name>S-adenosyl-L-methionine</name>
        <dbReference type="ChEBI" id="CHEBI:59789"/>
    </ligand>
</feature>
<evidence type="ECO:0000313" key="9">
    <source>
        <dbReference type="EMBL" id="HGQ35382.1"/>
    </source>
</evidence>
<comment type="similarity">
    <text evidence="7">Belongs to the class I-like SAM-binding methyltransferase superfamily. rRNA adenine N(6)-methyltransferase family.</text>
</comment>
<dbReference type="PROSITE" id="PS01131">
    <property type="entry name" value="RRNA_A_DIMETH"/>
    <property type="match status" value="1"/>
</dbReference>
<dbReference type="PANTHER" id="PTHR11727:SF7">
    <property type="entry name" value="DIMETHYLADENOSINE TRANSFERASE-RELATED"/>
    <property type="match status" value="1"/>
</dbReference>
<dbReference type="AlphaFoldDB" id="A0A7C4JJK8"/>
<dbReference type="InterPro" id="IPR020598">
    <property type="entry name" value="rRNA_Ade_methylase_Trfase_N"/>
</dbReference>
<dbReference type="InterPro" id="IPR011530">
    <property type="entry name" value="rRNA_adenine_dimethylase"/>
</dbReference>
<evidence type="ECO:0000256" key="7">
    <source>
        <dbReference type="PROSITE-ProRule" id="PRU01026"/>
    </source>
</evidence>
<dbReference type="InterPro" id="IPR001737">
    <property type="entry name" value="KsgA/Erm"/>
</dbReference>
<dbReference type="Gene3D" id="1.10.8.100">
    <property type="entry name" value="Ribosomal RNA adenine dimethylase-like, domain 2"/>
    <property type="match status" value="1"/>
</dbReference>
<dbReference type="PROSITE" id="PS51689">
    <property type="entry name" value="SAM_RNA_A_N6_MT"/>
    <property type="match status" value="1"/>
</dbReference>
<comment type="caution">
    <text evidence="10">The sequence shown here is derived from an EMBL/GenBank/DDBJ whole genome shotgun (WGS) entry which is preliminary data.</text>
</comment>
<feature type="binding site" evidence="7">
    <location>
        <position position="132"/>
    </location>
    <ligand>
        <name>S-adenosyl-L-methionine</name>
        <dbReference type="ChEBI" id="CHEBI:59789"/>
    </ligand>
</feature>
<reference evidence="10" key="1">
    <citation type="journal article" date="2020" name="mSystems">
        <title>Genome- and Community-Level Interaction Insights into Carbon Utilization and Element Cycling Functions of Hydrothermarchaeota in Hydrothermal Sediment.</title>
        <authorList>
            <person name="Zhou Z."/>
            <person name="Liu Y."/>
            <person name="Xu W."/>
            <person name="Pan J."/>
            <person name="Luo Z.H."/>
            <person name="Li M."/>
        </authorList>
    </citation>
    <scope>NUCLEOTIDE SEQUENCE [LARGE SCALE GENOMIC DNA]</scope>
    <source>
        <strain evidence="10">SpSt-637</strain>
        <strain evidence="9">SpSt-667</strain>
    </source>
</reference>
<dbReference type="SUPFAM" id="SSF53335">
    <property type="entry name" value="S-adenosyl-L-methionine-dependent methyltransferases"/>
    <property type="match status" value="1"/>
</dbReference>
<feature type="binding site" evidence="7">
    <location>
        <position position="68"/>
    </location>
    <ligand>
        <name>S-adenosyl-L-methionine</name>
        <dbReference type="ChEBI" id="CHEBI:59789"/>
    </ligand>
</feature>
<dbReference type="GO" id="GO:0003723">
    <property type="term" value="F:RNA binding"/>
    <property type="evidence" value="ECO:0007669"/>
    <property type="project" value="UniProtKB-UniRule"/>
</dbReference>
<accession>A0A7C4JJK8</accession>